<dbReference type="Gene3D" id="1.20.1270.90">
    <property type="entry name" value="AF1782-like"/>
    <property type="match status" value="1"/>
</dbReference>
<dbReference type="GO" id="GO:0045490">
    <property type="term" value="P:pectin catabolic process"/>
    <property type="evidence" value="ECO:0007669"/>
    <property type="project" value="TreeGrafter"/>
</dbReference>
<evidence type="ECO:0000259" key="5">
    <source>
        <dbReference type="Pfam" id="PF07532"/>
    </source>
</evidence>
<dbReference type="Pfam" id="PF07745">
    <property type="entry name" value="Glyco_hydro_53"/>
    <property type="match status" value="1"/>
</dbReference>
<dbReference type="InterPro" id="IPR011081">
    <property type="entry name" value="Big_4"/>
</dbReference>
<dbReference type="SUPFAM" id="SSF51445">
    <property type="entry name" value="(Trans)glycosidases"/>
    <property type="match status" value="1"/>
</dbReference>
<proteinExistence type="inferred from homology"/>
<dbReference type="AlphaFoldDB" id="A0A511JC40"/>
<evidence type="ECO:0000313" key="8">
    <source>
        <dbReference type="Proteomes" id="UP000321720"/>
    </source>
</evidence>
<evidence type="ECO:0000259" key="6">
    <source>
        <dbReference type="Pfam" id="PF16640"/>
    </source>
</evidence>
<evidence type="ECO:0000256" key="1">
    <source>
        <dbReference type="ARBA" id="ARBA00010687"/>
    </source>
</evidence>
<keyword evidence="8" id="KW-1185">Reference proteome</keyword>
<dbReference type="InterPro" id="IPR032109">
    <property type="entry name" value="Big_3_5"/>
</dbReference>
<dbReference type="InterPro" id="IPR013783">
    <property type="entry name" value="Ig-like_fold"/>
</dbReference>
<dbReference type="PANTHER" id="PTHR34983:SF2">
    <property type="entry name" value="ENDO-BETA-1,4-GALACTANASE"/>
    <property type="match status" value="1"/>
</dbReference>
<dbReference type="Gene3D" id="2.60.40.10">
    <property type="entry name" value="Immunoglobulins"/>
    <property type="match status" value="2"/>
</dbReference>
<dbReference type="GO" id="GO:0031218">
    <property type="term" value="F:arabinogalactan endo-1,4-beta-galactosidase activity"/>
    <property type="evidence" value="ECO:0007669"/>
    <property type="project" value="UniProtKB-EC"/>
</dbReference>
<dbReference type="InterPro" id="IPR011683">
    <property type="entry name" value="Glyco_hydro_53"/>
</dbReference>
<feature type="domain" description="Bacterial Ig-like" evidence="5">
    <location>
        <begin position="414"/>
        <end position="467"/>
    </location>
</feature>
<name>A0A511JC40_9CELL</name>
<comment type="catalytic activity">
    <reaction evidence="4">
        <text>The enzyme specifically hydrolyzes (1-&gt;4)-beta-D-galactosidic linkages in type I arabinogalactans.</text>
        <dbReference type="EC" id="3.2.1.89"/>
    </reaction>
</comment>
<comment type="similarity">
    <text evidence="1 4">Belongs to the glycosyl hydrolase 53 family.</text>
</comment>
<dbReference type="GO" id="GO:0015926">
    <property type="term" value="F:glucosidase activity"/>
    <property type="evidence" value="ECO:0007669"/>
    <property type="project" value="InterPro"/>
</dbReference>
<feature type="domain" description="Bacterial Ig-like" evidence="6">
    <location>
        <begin position="703"/>
        <end position="787"/>
    </location>
</feature>
<dbReference type="Pfam" id="PF16640">
    <property type="entry name" value="Big_3_5"/>
    <property type="match status" value="2"/>
</dbReference>
<protein>
    <recommendedName>
        <fullName evidence="4">Arabinogalactan endo-beta-1,4-galactanase</fullName>
        <ecNumber evidence="4">3.2.1.89</ecNumber>
    </recommendedName>
</protein>
<feature type="domain" description="Bacterial Ig-like" evidence="6">
    <location>
        <begin position="806"/>
        <end position="884"/>
    </location>
</feature>
<dbReference type="Pfam" id="PF07532">
    <property type="entry name" value="Big_4"/>
    <property type="match status" value="1"/>
</dbReference>
<gene>
    <name evidence="7" type="ORF">CCO02nite_22280</name>
</gene>
<sequence>MLVVAAPAAATDDAPVEAGIVVKKIENLPEGFMRGVDVSSVLSLEESGVVFRDTGGAPADLFDVLADAGVTDVRVRVWNDPYDAEGNGYGGGDVDVDRAVEIGERATAAGLGVVVDFHYSDFWADPGKQTAPKAWTALGIDDKAAAVEQFTHAALQELVDAGVDVGMVQVGNETNNGVAGTTSWDDRAAIFSAGSAAVRDVLPDALVALHFTNPETAGRYADYAQQLDARGVDYDVFASSYYPFWHGTPANLTAVLGEVAADYGKKVMVAETSWASTLEDGDGHPNTVRAGQNDTGLAYPISVQGQATELRTVMQAVADVPDGMGIGAFYWEPAWLPVGPASQVEQNKLLWEEFGSGWASSYAGEYEDDAAQYYGGSSWDNQALFDFAGNPLESLQTFRYVLTGSTAPRAVYSIAPVDVTVRSGDAVSLPTTVSVTYNDETVEDVPVTWADVLDWVRGPGAYTVHGVTRDGDAVTASLTVSAELLPNGGFETNWGDGWTIDWTNAPVKEGAGNQHGGAMAVNFWSAGVYSFTGSRTVTGLAPGTYDVSMWVHGGDAPTGTVALVATTSNGTTSAPATLAGWLVWSHPTVTAQVGDDGALTVAFTGTDLAGGAWGWIDDVSVVAASDPVVLDTAALDTALAAARAVDPAGYTAESVAALDHAIAVAEFSAAGSTRTQEDVDAITTLLTDALAGLRLVSSMSATLVSSNVTTGENPRVAVRVTASRAPTGTITVDYGTGTKSVALHAARNGVITVALPHLAAGRHVVAVAYSGDRKVAAAAAAPVTLTVVKTPSTVKAALGRTVVPRSETTKVTVMVRAAGVAAPTGKVTVRVGGKTVVAVLTPADKGRAKVQLPVLPAGKYTVNVAYAGDGSVRAGTATPLTLRVR</sequence>
<keyword evidence="2 4" id="KW-0378">Hydrolase</keyword>
<dbReference type="PANTHER" id="PTHR34983">
    <property type="entry name" value="ARABINOGALACTAN ENDO-BETA-1,4-GALACTANASE A"/>
    <property type="match status" value="1"/>
</dbReference>
<dbReference type="Gene3D" id="2.60.120.260">
    <property type="entry name" value="Galactose-binding domain-like"/>
    <property type="match status" value="1"/>
</dbReference>
<comment type="caution">
    <text evidence="7">The sequence shown here is derived from an EMBL/GenBank/DDBJ whole genome shotgun (WGS) entry which is preliminary data.</text>
</comment>
<evidence type="ECO:0000313" key="7">
    <source>
        <dbReference type="EMBL" id="GEL95570.1"/>
    </source>
</evidence>
<accession>A0A511JC40</accession>
<keyword evidence="3 4" id="KW-0326">Glycosidase</keyword>
<dbReference type="Proteomes" id="UP000321720">
    <property type="component" value="Unassembled WGS sequence"/>
</dbReference>
<organism evidence="7 8">
    <name type="scientific">Cellulomonas composti</name>
    <dbReference type="NCBI Taxonomy" id="266130"/>
    <lineage>
        <taxon>Bacteria</taxon>
        <taxon>Bacillati</taxon>
        <taxon>Actinomycetota</taxon>
        <taxon>Actinomycetes</taxon>
        <taxon>Micrococcales</taxon>
        <taxon>Cellulomonadaceae</taxon>
        <taxon>Cellulomonas</taxon>
    </lineage>
</organism>
<dbReference type="InterPro" id="IPR017853">
    <property type="entry name" value="GH"/>
</dbReference>
<dbReference type="EC" id="3.2.1.89" evidence="4"/>
<evidence type="ECO:0000256" key="3">
    <source>
        <dbReference type="ARBA" id="ARBA00023295"/>
    </source>
</evidence>
<reference evidence="7 8" key="1">
    <citation type="submission" date="2019-07" db="EMBL/GenBank/DDBJ databases">
        <title>Whole genome shotgun sequence of Cellulomonas composti NBRC 100758.</title>
        <authorList>
            <person name="Hosoyama A."/>
            <person name="Uohara A."/>
            <person name="Ohji S."/>
            <person name="Ichikawa N."/>
        </authorList>
    </citation>
    <scope>NUCLEOTIDE SEQUENCE [LARGE SCALE GENOMIC DNA]</scope>
    <source>
        <strain evidence="7 8">NBRC 100758</strain>
    </source>
</reference>
<dbReference type="Gene3D" id="3.20.20.80">
    <property type="entry name" value="Glycosidases"/>
    <property type="match status" value="1"/>
</dbReference>
<evidence type="ECO:0000256" key="2">
    <source>
        <dbReference type="ARBA" id="ARBA00022801"/>
    </source>
</evidence>
<evidence type="ECO:0000256" key="4">
    <source>
        <dbReference type="RuleBase" id="RU361192"/>
    </source>
</evidence>
<dbReference type="EMBL" id="BJWG01000009">
    <property type="protein sequence ID" value="GEL95570.1"/>
    <property type="molecule type" value="Genomic_DNA"/>
</dbReference>